<evidence type="ECO:0000256" key="4">
    <source>
        <dbReference type="ARBA" id="ARBA00025212"/>
    </source>
</evidence>
<dbReference type="EC" id="2.7.1.-" evidence="5"/>
<dbReference type="Gene3D" id="1.10.10.970">
    <property type="entry name" value="RNA 2'-phosphotransferase, Tpt1/KptA family, N-terminal domain"/>
    <property type="match status" value="1"/>
</dbReference>
<dbReference type="InterPro" id="IPR022928">
    <property type="entry name" value="RNA_2'-PTrans_KptA"/>
</dbReference>
<dbReference type="EMBL" id="BBLT01000007">
    <property type="protein sequence ID" value="GAL86272.1"/>
    <property type="molecule type" value="Genomic_DNA"/>
</dbReference>
<dbReference type="SUPFAM" id="SSF56399">
    <property type="entry name" value="ADP-ribosylation"/>
    <property type="match status" value="1"/>
</dbReference>
<comment type="similarity">
    <text evidence="1 5">Belongs to the KptA/TPT1 family.</text>
</comment>
<evidence type="ECO:0000256" key="5">
    <source>
        <dbReference type="HAMAP-Rule" id="MF_00299"/>
    </source>
</evidence>
<dbReference type="PANTHER" id="PTHR12684">
    <property type="entry name" value="PUTATIVE PHOSPHOTRANSFERASE"/>
    <property type="match status" value="1"/>
</dbReference>
<reference evidence="6 7" key="1">
    <citation type="submission" date="2014-09" db="EMBL/GenBank/DDBJ databases">
        <title>Sporocytophaga myxococcoides PG-01 genome sequencing.</title>
        <authorList>
            <person name="Liu L."/>
            <person name="Gao P.J."/>
            <person name="Chen G.J."/>
            <person name="Wang L.S."/>
        </authorList>
    </citation>
    <scope>NUCLEOTIDE SEQUENCE [LARGE SCALE GENOMIC DNA]</scope>
    <source>
        <strain evidence="6 7">PG-01</strain>
    </source>
</reference>
<dbReference type="Pfam" id="PF01885">
    <property type="entry name" value="PTS_2-RNA"/>
    <property type="match status" value="1"/>
</dbReference>
<accession>A0A098LIR8</accession>
<sequence length="186" mass="21350">MISEKENQRISKFLSLVLRHKPETIGINLDRNGWVDTQLLIFKINQHGFNISMEILDYVVDTNNKKRFAFNENKTLIRASQGHSVKIELGYEPQKPPEILYHGSAECFSELILKTGLIKQSRQHVHLSVDVTTAISVGKRHGKPVIFEVVSGEMFAEGFVFYLSENKVWLTEHVPVRYLKQGLMVL</sequence>
<dbReference type="InterPro" id="IPR042080">
    <property type="entry name" value="RNA_2'-PTrans_N"/>
</dbReference>
<dbReference type="InterPro" id="IPR002745">
    <property type="entry name" value="Ptrans_KptA/Tpt1"/>
</dbReference>
<dbReference type="Gene3D" id="3.20.170.30">
    <property type="match status" value="1"/>
</dbReference>
<dbReference type="STRING" id="153721.MYP_3501"/>
<dbReference type="PANTHER" id="PTHR12684:SF2">
    <property type="entry name" value="TRNA 2'-PHOSPHOTRANSFERASE 1"/>
    <property type="match status" value="1"/>
</dbReference>
<dbReference type="Proteomes" id="UP000030185">
    <property type="component" value="Unassembled WGS sequence"/>
</dbReference>
<name>A0A098LIR8_9BACT</name>
<dbReference type="AlphaFoldDB" id="A0A098LIR8"/>
<gene>
    <name evidence="5" type="primary">kptA</name>
    <name evidence="6" type="ORF">MYP_3501</name>
</gene>
<dbReference type="InterPro" id="IPR042081">
    <property type="entry name" value="RNA_2'-PTrans_C"/>
</dbReference>
<keyword evidence="7" id="KW-1185">Reference proteome</keyword>
<dbReference type="eggNOG" id="COG1859">
    <property type="taxonomic scope" value="Bacteria"/>
</dbReference>
<dbReference type="RefSeq" id="WP_045465888.1">
    <property type="nucleotide sequence ID" value="NZ_BBLT01000007.1"/>
</dbReference>
<dbReference type="NCBIfam" id="NF002014">
    <property type="entry name" value="PRK00819.1-4"/>
    <property type="match status" value="1"/>
</dbReference>
<evidence type="ECO:0000256" key="3">
    <source>
        <dbReference type="ARBA" id="ARBA00023027"/>
    </source>
</evidence>
<proteinExistence type="inferred from homology"/>
<dbReference type="GO" id="GO:0003950">
    <property type="term" value="F:NAD+ poly-ADP-ribosyltransferase activity"/>
    <property type="evidence" value="ECO:0007669"/>
    <property type="project" value="InterPro"/>
</dbReference>
<comment type="caution">
    <text evidence="6">The sequence shown here is derived from an EMBL/GenBank/DDBJ whole genome shotgun (WGS) entry which is preliminary data.</text>
</comment>
<evidence type="ECO:0000313" key="6">
    <source>
        <dbReference type="EMBL" id="GAL86272.1"/>
    </source>
</evidence>
<dbReference type="GO" id="GO:0000215">
    <property type="term" value="F:tRNA 2'-phosphotransferase activity"/>
    <property type="evidence" value="ECO:0007669"/>
    <property type="project" value="TreeGrafter"/>
</dbReference>
<keyword evidence="3 5" id="KW-0520">NAD</keyword>
<keyword evidence="2 5" id="KW-0808">Transferase</keyword>
<evidence type="ECO:0000256" key="1">
    <source>
        <dbReference type="ARBA" id="ARBA00009836"/>
    </source>
</evidence>
<evidence type="ECO:0000313" key="7">
    <source>
        <dbReference type="Proteomes" id="UP000030185"/>
    </source>
</evidence>
<dbReference type="HAMAP" id="MF_00299">
    <property type="entry name" value="KptA"/>
    <property type="match status" value="1"/>
</dbReference>
<evidence type="ECO:0000256" key="2">
    <source>
        <dbReference type="ARBA" id="ARBA00022679"/>
    </source>
</evidence>
<comment type="function">
    <text evidence="4 5">Removes the 2'-phosphate from RNA via an intermediate in which the phosphate is ADP-ribosylated by NAD followed by a presumed transesterification to release the RNA and generate ADP-ribose 1''-2''-cyclic phosphate (APPR&gt;P). May function as an ADP-ribosylase.</text>
</comment>
<dbReference type="GO" id="GO:0006388">
    <property type="term" value="P:tRNA splicing, via endonucleolytic cleavage and ligation"/>
    <property type="evidence" value="ECO:0007669"/>
    <property type="project" value="UniProtKB-UniRule"/>
</dbReference>
<protein>
    <recommendedName>
        <fullName evidence="5">Probable RNA 2'-phosphotransferase</fullName>
        <ecNumber evidence="5">2.7.1.-</ecNumber>
    </recommendedName>
</protein>
<organism evidence="6 7">
    <name type="scientific">Sporocytophaga myxococcoides</name>
    <dbReference type="NCBI Taxonomy" id="153721"/>
    <lineage>
        <taxon>Bacteria</taxon>
        <taxon>Pseudomonadati</taxon>
        <taxon>Bacteroidota</taxon>
        <taxon>Cytophagia</taxon>
        <taxon>Cytophagales</taxon>
        <taxon>Cytophagaceae</taxon>
        <taxon>Sporocytophaga</taxon>
    </lineage>
</organism>